<evidence type="ECO:0000259" key="2">
    <source>
        <dbReference type="Pfam" id="PF00582"/>
    </source>
</evidence>
<dbReference type="SUPFAM" id="SSF52402">
    <property type="entry name" value="Adenine nucleotide alpha hydrolases-like"/>
    <property type="match status" value="2"/>
</dbReference>
<evidence type="ECO:0000313" key="4">
    <source>
        <dbReference type="Proteomes" id="UP000000844"/>
    </source>
</evidence>
<accession>D3Q875</accession>
<dbReference type="EMBL" id="CP001778">
    <property type="protein sequence ID" value="ADD42449.1"/>
    <property type="molecule type" value="Genomic_DNA"/>
</dbReference>
<name>D3Q875_STANL</name>
<gene>
    <name evidence="3" type="ordered locus">Snas_2773</name>
</gene>
<dbReference type="PANTHER" id="PTHR46268">
    <property type="entry name" value="STRESS RESPONSE PROTEIN NHAX"/>
    <property type="match status" value="1"/>
</dbReference>
<evidence type="ECO:0000256" key="1">
    <source>
        <dbReference type="ARBA" id="ARBA00008791"/>
    </source>
</evidence>
<dbReference type="KEGG" id="sna:Snas_2773"/>
<dbReference type="Pfam" id="PF00582">
    <property type="entry name" value="Usp"/>
    <property type="match status" value="2"/>
</dbReference>
<dbReference type="Gene3D" id="3.40.50.620">
    <property type="entry name" value="HUPs"/>
    <property type="match status" value="2"/>
</dbReference>
<evidence type="ECO:0000313" key="3">
    <source>
        <dbReference type="EMBL" id="ADD42449.1"/>
    </source>
</evidence>
<reference evidence="3 4" key="1">
    <citation type="journal article" date="2009" name="Stand. Genomic Sci.">
        <title>Complete genome sequence of Stackebrandtia nassauensis type strain (LLR-40K-21).</title>
        <authorList>
            <person name="Munk C."/>
            <person name="Lapidus A."/>
            <person name="Copeland A."/>
            <person name="Jando M."/>
            <person name="Mayilraj S."/>
            <person name="Glavina Del Rio T."/>
            <person name="Nolan M."/>
            <person name="Chen F."/>
            <person name="Lucas S."/>
            <person name="Tice H."/>
            <person name="Cheng J.F."/>
            <person name="Han C."/>
            <person name="Detter J.C."/>
            <person name="Bruce D."/>
            <person name="Goodwin L."/>
            <person name="Chain P."/>
            <person name="Pitluck S."/>
            <person name="Goker M."/>
            <person name="Ovchinikova G."/>
            <person name="Pati A."/>
            <person name="Ivanova N."/>
            <person name="Mavromatis K."/>
            <person name="Chen A."/>
            <person name="Palaniappan K."/>
            <person name="Land M."/>
            <person name="Hauser L."/>
            <person name="Chang Y.J."/>
            <person name="Jeffries C.D."/>
            <person name="Bristow J."/>
            <person name="Eisen J.A."/>
            <person name="Markowitz V."/>
            <person name="Hugenholtz P."/>
            <person name="Kyrpides N.C."/>
            <person name="Klenk H.P."/>
        </authorList>
    </citation>
    <scope>NUCLEOTIDE SEQUENCE [LARGE SCALE GENOMIC DNA]</scope>
    <source>
        <strain evidence="4">DSM 44728 / CIP 108903 / NRRL B-16338 / NBRC 102104 / LLR-40K-21</strain>
    </source>
</reference>
<proteinExistence type="inferred from homology"/>
<comment type="similarity">
    <text evidence="1">Belongs to the universal stress protein A family.</text>
</comment>
<dbReference type="PRINTS" id="PR01438">
    <property type="entry name" value="UNVRSLSTRESS"/>
</dbReference>
<dbReference type="PANTHER" id="PTHR46268:SF6">
    <property type="entry name" value="UNIVERSAL STRESS PROTEIN UP12"/>
    <property type="match status" value="1"/>
</dbReference>
<feature type="domain" description="UspA" evidence="2">
    <location>
        <begin position="146"/>
        <end position="277"/>
    </location>
</feature>
<organism evidence="3 4">
    <name type="scientific">Stackebrandtia nassauensis (strain DSM 44728 / CIP 108903 / NRRL B-16338 / NBRC 102104 / LLR-40K-21)</name>
    <dbReference type="NCBI Taxonomy" id="446470"/>
    <lineage>
        <taxon>Bacteria</taxon>
        <taxon>Bacillati</taxon>
        <taxon>Actinomycetota</taxon>
        <taxon>Actinomycetes</taxon>
        <taxon>Glycomycetales</taxon>
        <taxon>Glycomycetaceae</taxon>
        <taxon>Stackebrandtia</taxon>
    </lineage>
</organism>
<dbReference type="Proteomes" id="UP000000844">
    <property type="component" value="Chromosome"/>
</dbReference>
<dbReference type="InterPro" id="IPR006015">
    <property type="entry name" value="Universal_stress_UspA"/>
</dbReference>
<dbReference type="STRING" id="446470.Snas_2773"/>
<protein>
    <submittedName>
        <fullName evidence="3">UspA domain protein</fullName>
    </submittedName>
</protein>
<dbReference type="AlphaFoldDB" id="D3Q875"/>
<dbReference type="OrthoDB" id="9816117at2"/>
<dbReference type="InterPro" id="IPR006016">
    <property type="entry name" value="UspA"/>
</dbReference>
<dbReference type="InterPro" id="IPR014729">
    <property type="entry name" value="Rossmann-like_a/b/a_fold"/>
</dbReference>
<feature type="domain" description="UspA" evidence="2">
    <location>
        <begin position="8"/>
        <end position="136"/>
    </location>
</feature>
<dbReference type="HOGENOM" id="CLU_049301_2_3_11"/>
<keyword evidence="4" id="KW-1185">Reference proteome</keyword>
<dbReference type="eggNOG" id="COG0589">
    <property type="taxonomic scope" value="Bacteria"/>
</dbReference>
<sequence>MKNTTSAPVVVGVDGSAESLAAVSLAAAEAALRDAPLRVVHARVSGATADAETLVPHDVSATMAAALRTALDARPGLEITTEIIDASASTVLLDESDKSAVLVIGSRGAGGVSQLLLGSVALDVVTRAHRPVMMARGTEPATDAPVVVGVSGAPTGRDAIGYAFTEAEARGVPLHAVHAFNYPYTRDASQISEREHERANRLLANWVGEWRDRYPTVAVHLFSVHALDPVAALLDFSSSASMLVLGSRHRGKLRTRLLGSTGYTLMRTSQCPLAIVHKEQQSGQPQHFVSTLERAKV</sequence>
<dbReference type="RefSeq" id="WP_013018020.1">
    <property type="nucleotide sequence ID" value="NC_013947.1"/>
</dbReference>